<comment type="caution">
    <text evidence="2">The sequence shown here is derived from an EMBL/GenBank/DDBJ whole genome shotgun (WGS) entry which is preliminary data.</text>
</comment>
<name>A0A1R0X071_9BACL</name>
<evidence type="ECO:0000313" key="3">
    <source>
        <dbReference type="Proteomes" id="UP000187465"/>
    </source>
</evidence>
<keyword evidence="1" id="KW-0472">Membrane</keyword>
<evidence type="ECO:0000256" key="1">
    <source>
        <dbReference type="SAM" id="Phobius"/>
    </source>
</evidence>
<proteinExistence type="predicted"/>
<keyword evidence="1" id="KW-1133">Transmembrane helix</keyword>
<reference evidence="2 3" key="1">
    <citation type="submission" date="2016-10" db="EMBL/GenBank/DDBJ databases">
        <title>Paenibacillus species isolates.</title>
        <authorList>
            <person name="Beno S.M."/>
        </authorList>
    </citation>
    <scope>NUCLEOTIDE SEQUENCE [LARGE SCALE GENOMIC DNA]</scope>
    <source>
        <strain evidence="2 3">FSL H7-0604</strain>
    </source>
</reference>
<dbReference type="EMBL" id="MKQP01000045">
    <property type="protein sequence ID" value="OMD25493.1"/>
    <property type="molecule type" value="Genomic_DNA"/>
</dbReference>
<protein>
    <submittedName>
        <fullName evidence="2">Uncharacterized protein</fullName>
    </submittedName>
</protein>
<keyword evidence="1" id="KW-0812">Transmembrane</keyword>
<dbReference type="Proteomes" id="UP000187465">
    <property type="component" value="Unassembled WGS sequence"/>
</dbReference>
<sequence>MGYPQKAVPTREEINQMDQDERSQFSKDYYNGAFAHAGLKPKFRQKLKYKLGSAFVIIAYPLALLLLFIIVNVVVVGGQELWHVKQKHELKTLQLEMVNTKEIIDSYEVKVKDGSISDSDYTIYSKQIDLYNENVKESNNLERKIGSTWYIIPFPHDK</sequence>
<gene>
    <name evidence="2" type="ORF">BJP51_04395</name>
</gene>
<accession>A0A1R0X071</accession>
<evidence type="ECO:0000313" key="2">
    <source>
        <dbReference type="EMBL" id="OMD25493.1"/>
    </source>
</evidence>
<dbReference type="RefSeq" id="WP_036684138.1">
    <property type="nucleotide sequence ID" value="NZ_MKQP01000045.1"/>
</dbReference>
<organism evidence="2 3">
    <name type="scientific">Paenibacillus odorifer</name>
    <dbReference type="NCBI Taxonomy" id="189426"/>
    <lineage>
        <taxon>Bacteria</taxon>
        <taxon>Bacillati</taxon>
        <taxon>Bacillota</taxon>
        <taxon>Bacilli</taxon>
        <taxon>Bacillales</taxon>
        <taxon>Paenibacillaceae</taxon>
        <taxon>Paenibacillus</taxon>
    </lineage>
</organism>
<feature type="transmembrane region" description="Helical" evidence="1">
    <location>
        <begin position="51"/>
        <end position="75"/>
    </location>
</feature>
<dbReference type="AlphaFoldDB" id="A0A1R0X071"/>